<feature type="transmembrane region" description="Helical" evidence="1">
    <location>
        <begin position="181"/>
        <end position="201"/>
    </location>
</feature>
<evidence type="ECO:0000313" key="4">
    <source>
        <dbReference type="Proteomes" id="UP001059934"/>
    </source>
</evidence>
<feature type="transmembrane region" description="Helical" evidence="1">
    <location>
        <begin position="36"/>
        <end position="54"/>
    </location>
</feature>
<reference evidence="3" key="1">
    <citation type="submission" date="2022-08" db="EMBL/GenBank/DDBJ databases">
        <title>Catabolic pathway analysis in culturable SAR92 clade bacteria reveals their overlooked roles in DMSP degradation in coastal seas.</title>
        <authorList>
            <person name="He X."/>
            <person name="Zhang X."/>
            <person name="Zhang Y."/>
        </authorList>
    </citation>
    <scope>NUCLEOTIDE SEQUENCE</scope>
    <source>
        <strain evidence="3">H455</strain>
    </source>
</reference>
<proteinExistence type="predicted"/>
<dbReference type="Pfam" id="PF00892">
    <property type="entry name" value="EamA"/>
    <property type="match status" value="2"/>
</dbReference>
<sequence>MYIGDLYAAGCALVWSFSVILMRVAGYQIPPIPLTFFKSCVALFCLVITLTVLGEPLIVDLSRSEYLRLIISGVVGISIADAMIAASLNRLGASLQALADCAYTPAITLVGFLMFGEMLNAWEVIGGFLVISGVFVGAVIKVEVAAKKDLVIGIFLAASAHAIMGVGILMVRDIYREESVVWVTSFRFLVAVVAMLIYGYFRWPGNLKNRLLMGFFRVDMWRTIIPMALLGPFLATLLWIAGFKYLEAGRAAIYNQLSTVFIILLAYFLLGEKLTKRKMLGVVLAIAGASIVAFQ</sequence>
<dbReference type="PANTHER" id="PTHR22911">
    <property type="entry name" value="ACYL-MALONYL CONDENSING ENZYME-RELATED"/>
    <property type="match status" value="1"/>
</dbReference>
<keyword evidence="1" id="KW-0472">Membrane</keyword>
<dbReference type="InterPro" id="IPR000620">
    <property type="entry name" value="EamA_dom"/>
</dbReference>
<keyword evidence="1" id="KW-0812">Transmembrane</keyword>
<dbReference type="Proteomes" id="UP001059934">
    <property type="component" value="Chromosome"/>
</dbReference>
<evidence type="ECO:0000259" key="2">
    <source>
        <dbReference type="Pfam" id="PF00892"/>
    </source>
</evidence>
<organism evidence="3 4">
    <name type="scientific">SAR92 clade bacterium H455</name>
    <dbReference type="NCBI Taxonomy" id="2974818"/>
    <lineage>
        <taxon>Bacteria</taxon>
        <taxon>Pseudomonadati</taxon>
        <taxon>Pseudomonadota</taxon>
        <taxon>Gammaproteobacteria</taxon>
        <taxon>Cellvibrionales</taxon>
        <taxon>Porticoccaceae</taxon>
        <taxon>SAR92 clade</taxon>
    </lineage>
</organism>
<accession>A0ABY5TQC0</accession>
<feature type="transmembrane region" description="Helical" evidence="1">
    <location>
        <begin position="6"/>
        <end position="24"/>
    </location>
</feature>
<keyword evidence="4" id="KW-1185">Reference proteome</keyword>
<feature type="domain" description="EamA" evidence="2">
    <location>
        <begin position="3"/>
        <end position="136"/>
    </location>
</feature>
<dbReference type="Gene3D" id="1.10.3730.20">
    <property type="match status" value="1"/>
</dbReference>
<feature type="transmembrane region" description="Helical" evidence="1">
    <location>
        <begin position="253"/>
        <end position="270"/>
    </location>
</feature>
<feature type="transmembrane region" description="Helical" evidence="1">
    <location>
        <begin position="121"/>
        <end position="140"/>
    </location>
</feature>
<name>A0ABY5TQC0_9GAMM</name>
<evidence type="ECO:0000256" key="1">
    <source>
        <dbReference type="SAM" id="Phobius"/>
    </source>
</evidence>
<dbReference type="InterPro" id="IPR037185">
    <property type="entry name" value="EmrE-like"/>
</dbReference>
<gene>
    <name evidence="3" type="ORF">NYF23_10740</name>
</gene>
<dbReference type="EMBL" id="CP103416">
    <property type="protein sequence ID" value="UVW34483.1"/>
    <property type="molecule type" value="Genomic_DNA"/>
</dbReference>
<feature type="domain" description="EamA" evidence="2">
    <location>
        <begin position="152"/>
        <end position="292"/>
    </location>
</feature>
<keyword evidence="1" id="KW-1133">Transmembrane helix</keyword>
<feature type="transmembrane region" description="Helical" evidence="1">
    <location>
        <begin position="66"/>
        <end position="85"/>
    </location>
</feature>
<protein>
    <submittedName>
        <fullName evidence="3">DMT family transporter</fullName>
    </submittedName>
</protein>
<dbReference type="SUPFAM" id="SSF103481">
    <property type="entry name" value="Multidrug resistance efflux transporter EmrE"/>
    <property type="match status" value="2"/>
</dbReference>
<feature type="transmembrane region" description="Helical" evidence="1">
    <location>
        <begin position="221"/>
        <end position="241"/>
    </location>
</feature>
<evidence type="ECO:0000313" key="3">
    <source>
        <dbReference type="EMBL" id="UVW34483.1"/>
    </source>
</evidence>
<feature type="transmembrane region" description="Helical" evidence="1">
    <location>
        <begin position="152"/>
        <end position="175"/>
    </location>
</feature>